<protein>
    <submittedName>
        <fullName evidence="1">Uncharacterized protein</fullName>
    </submittedName>
</protein>
<dbReference type="OrthoDB" id="5855448at2759"/>
<reference evidence="1 2" key="1">
    <citation type="submission" date="2014-03" db="EMBL/GenBank/DDBJ databases">
        <title>Draft genome of the hookworm Oesophagostomum dentatum.</title>
        <authorList>
            <person name="Mitreva M."/>
        </authorList>
    </citation>
    <scope>NUCLEOTIDE SEQUENCE [LARGE SCALE GENOMIC DNA]</scope>
    <source>
        <strain evidence="1 2">OD-Hann</strain>
    </source>
</reference>
<organism evidence="1 2">
    <name type="scientific">Oesophagostomum dentatum</name>
    <name type="common">Nodular worm</name>
    <dbReference type="NCBI Taxonomy" id="61180"/>
    <lineage>
        <taxon>Eukaryota</taxon>
        <taxon>Metazoa</taxon>
        <taxon>Ecdysozoa</taxon>
        <taxon>Nematoda</taxon>
        <taxon>Chromadorea</taxon>
        <taxon>Rhabditida</taxon>
        <taxon>Rhabditina</taxon>
        <taxon>Rhabditomorpha</taxon>
        <taxon>Strongyloidea</taxon>
        <taxon>Strongylidae</taxon>
        <taxon>Oesophagostomum</taxon>
    </lineage>
</organism>
<gene>
    <name evidence="1" type="ORF">OESDEN_14759</name>
</gene>
<evidence type="ECO:0000313" key="1">
    <source>
        <dbReference type="EMBL" id="KHJ85513.1"/>
    </source>
</evidence>
<dbReference type="EMBL" id="KN563611">
    <property type="protein sequence ID" value="KHJ85513.1"/>
    <property type="molecule type" value="Genomic_DNA"/>
</dbReference>
<evidence type="ECO:0000313" key="2">
    <source>
        <dbReference type="Proteomes" id="UP000053660"/>
    </source>
</evidence>
<name>A0A0B1SJJ7_OESDE</name>
<proteinExistence type="predicted"/>
<dbReference type="Proteomes" id="UP000053660">
    <property type="component" value="Unassembled WGS sequence"/>
</dbReference>
<sequence>MSPTFYREAVVPLIITLQVRDRSMVWVGSFLRFVGHKLCRQNSCDAPCGSSSGDIRSVAAALPWPSTLHICYGILIDLIVHTALAITTLINCGADKNREKVHVQRRQELKNMQRDAMLAGRPVQSVIEEVEPLMIRSTSRVSCVRDMPDLASMEKVQRARKKTLRTERLVQPKLIPINSLESAQGDLAIELSEMHELVGRDLDGNAMSCSGLSEDLLTAILLEEEDEDGFYNVTL</sequence>
<accession>A0A0B1SJJ7</accession>
<dbReference type="AlphaFoldDB" id="A0A0B1SJJ7"/>
<keyword evidence="2" id="KW-1185">Reference proteome</keyword>